<evidence type="ECO:0000313" key="1">
    <source>
        <dbReference type="EMBL" id="PHM26158.1"/>
    </source>
</evidence>
<reference evidence="1 3" key="1">
    <citation type="journal article" date="2017" name="Nat. Microbiol.">
        <title>Natural product diversity associated with the nematode symbionts Photorhabdus and Xenorhabdus.</title>
        <authorList>
            <person name="Tobias N.J."/>
            <person name="Wolff H."/>
            <person name="Djahanschiri B."/>
            <person name="Grundmann F."/>
            <person name="Kronenwerth M."/>
            <person name="Shi Y.M."/>
            <person name="Simonyi S."/>
            <person name="Grun P."/>
            <person name="Shapiro-Ilan D."/>
            <person name="Pidot S.J."/>
            <person name="Stinear T.P."/>
            <person name="Ebersberger I."/>
            <person name="Bode H.B."/>
        </authorList>
    </citation>
    <scope>NUCLEOTIDE SEQUENCE [LARGE SCALE GENOMIC DNA]</scope>
    <source>
        <strain evidence="1 3">DSM 16342</strain>
    </source>
</reference>
<keyword evidence="4" id="KW-1185">Reference proteome</keyword>
<dbReference type="Proteomes" id="UP000225833">
    <property type="component" value="Unassembled WGS sequence"/>
</dbReference>
<organism evidence="1 3">
    <name type="scientific">Xenorhabdus budapestensis</name>
    <dbReference type="NCBI Taxonomy" id="290110"/>
    <lineage>
        <taxon>Bacteria</taxon>
        <taxon>Pseudomonadati</taxon>
        <taxon>Pseudomonadota</taxon>
        <taxon>Gammaproteobacteria</taxon>
        <taxon>Enterobacterales</taxon>
        <taxon>Morganellaceae</taxon>
        <taxon>Xenorhabdus</taxon>
    </lineage>
</organism>
<reference evidence="2 4" key="2">
    <citation type="submission" date="2021-03" db="EMBL/GenBank/DDBJ databases">
        <title>Complete Genome Sequence Data of Xenorhabdus budapestensis strain C72, a Candidate Biological Control Agent, from China.</title>
        <authorList>
            <person name="LI B."/>
            <person name="WANG S."/>
            <person name="QIU D."/>
        </authorList>
    </citation>
    <scope>NUCLEOTIDE SEQUENCE [LARGE SCALE GENOMIC DNA]</scope>
    <source>
        <strain evidence="2 4">C-7-2</strain>
    </source>
</reference>
<dbReference type="Proteomes" id="UP000665047">
    <property type="component" value="Chromosome"/>
</dbReference>
<accession>A0A2D0IW76</accession>
<dbReference type="AlphaFoldDB" id="A0A2D0IW76"/>
<gene>
    <name evidence="2" type="ORF">HGO23_10215</name>
    <name evidence="1" type="ORF">Xbud_02804</name>
</gene>
<dbReference type="EMBL" id="NIBS01000016">
    <property type="protein sequence ID" value="PHM26158.1"/>
    <property type="molecule type" value="Genomic_DNA"/>
</dbReference>
<evidence type="ECO:0000313" key="4">
    <source>
        <dbReference type="Proteomes" id="UP000665047"/>
    </source>
</evidence>
<sequence length="67" mass="7655">MKLRNKIEALIELNEDSKIAADKICKLFEKEMTGSMSGNGWLDEDELLEILEEIFGDEDDEDEGLFS</sequence>
<evidence type="ECO:0000313" key="2">
    <source>
        <dbReference type="EMBL" id="QTL38309.1"/>
    </source>
</evidence>
<dbReference type="EMBL" id="CP072455">
    <property type="protein sequence ID" value="QTL38309.1"/>
    <property type="molecule type" value="Genomic_DNA"/>
</dbReference>
<dbReference type="RefSeq" id="WP_099136606.1">
    <property type="nucleotide sequence ID" value="NZ_CAWNNJ010000068.1"/>
</dbReference>
<name>A0A2D0IW76_XENBU</name>
<proteinExistence type="predicted"/>
<evidence type="ECO:0000313" key="3">
    <source>
        <dbReference type="Proteomes" id="UP000225833"/>
    </source>
</evidence>
<protein>
    <submittedName>
        <fullName evidence="1">Uncharacterized protein</fullName>
    </submittedName>
</protein>
<dbReference type="OrthoDB" id="6448121at2"/>